<dbReference type="PRINTS" id="PR00320">
    <property type="entry name" value="GPROTEINBRPT"/>
</dbReference>
<dbReference type="SMART" id="SM00320">
    <property type="entry name" value="WD40"/>
    <property type="match status" value="4"/>
</dbReference>
<keyword evidence="5" id="KW-1185">Reference proteome</keyword>
<evidence type="ECO:0000313" key="4">
    <source>
        <dbReference type="EMBL" id="KIJ58418.1"/>
    </source>
</evidence>
<gene>
    <name evidence="4" type="ORF">HYDPIDRAFT_34204</name>
</gene>
<evidence type="ECO:0000313" key="5">
    <source>
        <dbReference type="Proteomes" id="UP000053820"/>
    </source>
</evidence>
<feature type="repeat" description="WD" evidence="3">
    <location>
        <begin position="106"/>
        <end position="147"/>
    </location>
</feature>
<dbReference type="HOGENOM" id="CLU_000288_57_18_1"/>
<sequence length="213" mass="23163">MASSQNVVPEPTIESIPVKIFQGHDNWVVSVAFFPGGDLMVTGDGSGGIRIWDVEEGTLDGEVLKGHTDWVRCMTVSMDKKWIGSGGYDYKVIVWDTTTREIKHTLDGHTYEVFSVDFSHDSLFLASGSRDETARIWDVESGECVVGPITCNGEVFCIQFPPDDSRIATGANSIQIWNARTGDLELTIEESVASLAWTNDGTEIIAGGAGQIT</sequence>
<dbReference type="Pfam" id="PF00400">
    <property type="entry name" value="WD40"/>
    <property type="match status" value="4"/>
</dbReference>
<evidence type="ECO:0008006" key="6">
    <source>
        <dbReference type="Google" id="ProtNLM"/>
    </source>
</evidence>
<keyword evidence="2" id="KW-0677">Repeat</keyword>
<dbReference type="InterPro" id="IPR001680">
    <property type="entry name" value="WD40_rpt"/>
</dbReference>
<dbReference type="InterPro" id="IPR015943">
    <property type="entry name" value="WD40/YVTN_repeat-like_dom_sf"/>
</dbReference>
<organism evidence="4 5">
    <name type="scientific">Hydnomerulius pinastri MD-312</name>
    <dbReference type="NCBI Taxonomy" id="994086"/>
    <lineage>
        <taxon>Eukaryota</taxon>
        <taxon>Fungi</taxon>
        <taxon>Dikarya</taxon>
        <taxon>Basidiomycota</taxon>
        <taxon>Agaricomycotina</taxon>
        <taxon>Agaricomycetes</taxon>
        <taxon>Agaricomycetidae</taxon>
        <taxon>Boletales</taxon>
        <taxon>Boletales incertae sedis</taxon>
        <taxon>Leucogyrophana</taxon>
    </lineage>
</organism>
<feature type="non-terminal residue" evidence="4">
    <location>
        <position position="213"/>
    </location>
</feature>
<dbReference type="PROSITE" id="PS50294">
    <property type="entry name" value="WD_REPEATS_REGION"/>
    <property type="match status" value="3"/>
</dbReference>
<feature type="repeat" description="WD" evidence="3">
    <location>
        <begin position="64"/>
        <end position="105"/>
    </location>
</feature>
<proteinExistence type="predicted"/>
<dbReference type="PROSITE" id="PS50082">
    <property type="entry name" value="WD_REPEATS_2"/>
    <property type="match status" value="3"/>
</dbReference>
<evidence type="ECO:0000256" key="3">
    <source>
        <dbReference type="PROSITE-ProRule" id="PRU00221"/>
    </source>
</evidence>
<dbReference type="OrthoDB" id="6262491at2759"/>
<dbReference type="Gene3D" id="2.130.10.10">
    <property type="entry name" value="YVTN repeat-like/Quinoprotein amine dehydrogenase"/>
    <property type="match status" value="1"/>
</dbReference>
<dbReference type="InterPro" id="IPR019775">
    <property type="entry name" value="WD40_repeat_CS"/>
</dbReference>
<dbReference type="CDD" id="cd00200">
    <property type="entry name" value="WD40"/>
    <property type="match status" value="1"/>
</dbReference>
<dbReference type="InterPro" id="IPR020472">
    <property type="entry name" value="WD40_PAC1"/>
</dbReference>
<dbReference type="AlphaFoldDB" id="A0A0C9VYE7"/>
<evidence type="ECO:0000256" key="1">
    <source>
        <dbReference type="ARBA" id="ARBA00022574"/>
    </source>
</evidence>
<dbReference type="PANTHER" id="PTHR19848:SF8">
    <property type="entry name" value="F-BOX AND WD REPEAT DOMAIN CONTAINING 7"/>
    <property type="match status" value="1"/>
</dbReference>
<name>A0A0C9VYE7_9AGAM</name>
<dbReference type="InterPro" id="IPR036322">
    <property type="entry name" value="WD40_repeat_dom_sf"/>
</dbReference>
<protein>
    <recommendedName>
        <fullName evidence="6">WD40 repeat-like protein</fullName>
    </recommendedName>
</protein>
<dbReference type="PROSITE" id="PS00678">
    <property type="entry name" value="WD_REPEATS_1"/>
    <property type="match status" value="2"/>
</dbReference>
<dbReference type="SUPFAM" id="SSF50978">
    <property type="entry name" value="WD40 repeat-like"/>
    <property type="match status" value="1"/>
</dbReference>
<reference evidence="4 5" key="1">
    <citation type="submission" date="2014-04" db="EMBL/GenBank/DDBJ databases">
        <title>Evolutionary Origins and Diversification of the Mycorrhizal Mutualists.</title>
        <authorList>
            <consortium name="DOE Joint Genome Institute"/>
            <consortium name="Mycorrhizal Genomics Consortium"/>
            <person name="Kohler A."/>
            <person name="Kuo A."/>
            <person name="Nagy L.G."/>
            <person name="Floudas D."/>
            <person name="Copeland A."/>
            <person name="Barry K.W."/>
            <person name="Cichocki N."/>
            <person name="Veneault-Fourrey C."/>
            <person name="LaButti K."/>
            <person name="Lindquist E.A."/>
            <person name="Lipzen A."/>
            <person name="Lundell T."/>
            <person name="Morin E."/>
            <person name="Murat C."/>
            <person name="Riley R."/>
            <person name="Ohm R."/>
            <person name="Sun H."/>
            <person name="Tunlid A."/>
            <person name="Henrissat B."/>
            <person name="Grigoriev I.V."/>
            <person name="Hibbett D.S."/>
            <person name="Martin F."/>
        </authorList>
    </citation>
    <scope>NUCLEOTIDE SEQUENCE [LARGE SCALE GENOMIC DNA]</scope>
    <source>
        <strain evidence="4 5">MD-312</strain>
    </source>
</reference>
<feature type="repeat" description="WD" evidence="3">
    <location>
        <begin position="21"/>
        <end position="62"/>
    </location>
</feature>
<dbReference type="Proteomes" id="UP000053820">
    <property type="component" value="Unassembled WGS sequence"/>
</dbReference>
<evidence type="ECO:0000256" key="2">
    <source>
        <dbReference type="ARBA" id="ARBA00022737"/>
    </source>
</evidence>
<accession>A0A0C9VYE7</accession>
<keyword evidence="1 3" id="KW-0853">WD repeat</keyword>
<dbReference type="PANTHER" id="PTHR19848">
    <property type="entry name" value="WD40 REPEAT PROTEIN"/>
    <property type="match status" value="1"/>
</dbReference>
<dbReference type="EMBL" id="KN839942">
    <property type="protein sequence ID" value="KIJ58418.1"/>
    <property type="molecule type" value="Genomic_DNA"/>
</dbReference>